<dbReference type="PROSITE" id="PS50114">
    <property type="entry name" value="GATA_ZN_FINGER_2"/>
    <property type="match status" value="1"/>
</dbReference>
<dbReference type="GO" id="GO:0006355">
    <property type="term" value="P:regulation of DNA-templated transcription"/>
    <property type="evidence" value="ECO:0007669"/>
    <property type="project" value="InterPro"/>
</dbReference>
<dbReference type="InterPro" id="IPR013088">
    <property type="entry name" value="Znf_NHR/GATA"/>
</dbReference>
<keyword evidence="1" id="KW-0863">Zinc-finger</keyword>
<dbReference type="Gene3D" id="3.30.50.10">
    <property type="entry name" value="Erythroid Transcription Factor GATA-1, subunit A"/>
    <property type="match status" value="1"/>
</dbReference>
<comment type="caution">
    <text evidence="3">The sequence shown here is derived from an EMBL/GenBank/DDBJ whole genome shotgun (WGS) entry which is preliminary data.</text>
</comment>
<gene>
    <name evidence="3" type="ORF">BDA99DRAFT_425350</name>
</gene>
<evidence type="ECO:0000313" key="3">
    <source>
        <dbReference type="EMBL" id="KAI9273023.1"/>
    </source>
</evidence>
<dbReference type="GO" id="GO:0043565">
    <property type="term" value="F:sequence-specific DNA binding"/>
    <property type="evidence" value="ECO:0007669"/>
    <property type="project" value="InterPro"/>
</dbReference>
<reference evidence="3" key="1">
    <citation type="journal article" date="2022" name="IScience">
        <title>Evolution of zygomycete secretomes and the origins of terrestrial fungal ecologies.</title>
        <authorList>
            <person name="Chang Y."/>
            <person name="Wang Y."/>
            <person name="Mondo S."/>
            <person name="Ahrendt S."/>
            <person name="Andreopoulos W."/>
            <person name="Barry K."/>
            <person name="Beard J."/>
            <person name="Benny G.L."/>
            <person name="Blankenship S."/>
            <person name="Bonito G."/>
            <person name="Cuomo C."/>
            <person name="Desiro A."/>
            <person name="Gervers K.A."/>
            <person name="Hundley H."/>
            <person name="Kuo A."/>
            <person name="LaButti K."/>
            <person name="Lang B.F."/>
            <person name="Lipzen A."/>
            <person name="O'Donnell K."/>
            <person name="Pangilinan J."/>
            <person name="Reynolds N."/>
            <person name="Sandor L."/>
            <person name="Smith M.E."/>
            <person name="Tsang A."/>
            <person name="Grigoriev I.V."/>
            <person name="Stajich J.E."/>
            <person name="Spatafora J.W."/>
        </authorList>
    </citation>
    <scope>NUCLEOTIDE SEQUENCE</scope>
    <source>
        <strain evidence="3">RSA 2281</strain>
    </source>
</reference>
<name>A0AAD5KK01_9FUNG</name>
<keyword evidence="1" id="KW-0862">Zinc</keyword>
<proteinExistence type="predicted"/>
<feature type="non-terminal residue" evidence="3">
    <location>
        <position position="228"/>
    </location>
</feature>
<feature type="domain" description="GATA-type" evidence="2">
    <location>
        <begin position="148"/>
        <end position="202"/>
    </location>
</feature>
<keyword evidence="4" id="KW-1185">Reference proteome</keyword>
<dbReference type="InterPro" id="IPR000679">
    <property type="entry name" value="Znf_GATA"/>
</dbReference>
<evidence type="ECO:0000256" key="1">
    <source>
        <dbReference type="PROSITE-ProRule" id="PRU00094"/>
    </source>
</evidence>
<dbReference type="GO" id="GO:0008270">
    <property type="term" value="F:zinc ion binding"/>
    <property type="evidence" value="ECO:0007669"/>
    <property type="project" value="UniProtKB-KW"/>
</dbReference>
<sequence length="228" mass="26038">LAKEDHIYRLNHVINTLFRFNLHAVDIDKLRSAIKLTNFLFDVAGLDQTCLPRPDSSIHHPRLYSIMMKILNSPRPPKSKPVCHNCNTKPASRRKLCVACYRYQLKHGIPRPLRLIIASRHNCRVSSSSFSVSPTRSSHQQPVGNPATKIRKSCANCGIQHTHQWYRNLCGTGHWCETCKSYYLRHSRVRPPQLFVKAAKRKVDVRALVNWSSVALPSPTIEEPIDSS</sequence>
<evidence type="ECO:0000259" key="2">
    <source>
        <dbReference type="PROSITE" id="PS50114"/>
    </source>
</evidence>
<keyword evidence="1" id="KW-0479">Metal-binding</keyword>
<feature type="non-terminal residue" evidence="3">
    <location>
        <position position="1"/>
    </location>
</feature>
<reference evidence="3" key="2">
    <citation type="submission" date="2023-02" db="EMBL/GenBank/DDBJ databases">
        <authorList>
            <consortium name="DOE Joint Genome Institute"/>
            <person name="Mondo S.J."/>
            <person name="Chang Y."/>
            <person name="Wang Y."/>
            <person name="Ahrendt S."/>
            <person name="Andreopoulos W."/>
            <person name="Barry K."/>
            <person name="Beard J."/>
            <person name="Benny G.L."/>
            <person name="Blankenship S."/>
            <person name="Bonito G."/>
            <person name="Cuomo C."/>
            <person name="Desiro A."/>
            <person name="Gervers K.A."/>
            <person name="Hundley H."/>
            <person name="Kuo A."/>
            <person name="LaButti K."/>
            <person name="Lang B.F."/>
            <person name="Lipzen A."/>
            <person name="O'Donnell K."/>
            <person name="Pangilinan J."/>
            <person name="Reynolds N."/>
            <person name="Sandor L."/>
            <person name="Smith M.W."/>
            <person name="Tsang A."/>
            <person name="Grigoriev I.V."/>
            <person name="Stajich J.E."/>
            <person name="Spatafora J.W."/>
        </authorList>
    </citation>
    <scope>NUCLEOTIDE SEQUENCE</scope>
    <source>
        <strain evidence="3">RSA 2281</strain>
    </source>
</reference>
<protein>
    <recommendedName>
        <fullName evidence="2">GATA-type domain-containing protein</fullName>
    </recommendedName>
</protein>
<evidence type="ECO:0000313" key="4">
    <source>
        <dbReference type="Proteomes" id="UP001209540"/>
    </source>
</evidence>
<dbReference type="Proteomes" id="UP001209540">
    <property type="component" value="Unassembled WGS sequence"/>
</dbReference>
<dbReference type="EMBL" id="JAIXMP010000005">
    <property type="protein sequence ID" value="KAI9273023.1"/>
    <property type="molecule type" value="Genomic_DNA"/>
</dbReference>
<organism evidence="3 4">
    <name type="scientific">Phascolomyces articulosus</name>
    <dbReference type="NCBI Taxonomy" id="60185"/>
    <lineage>
        <taxon>Eukaryota</taxon>
        <taxon>Fungi</taxon>
        <taxon>Fungi incertae sedis</taxon>
        <taxon>Mucoromycota</taxon>
        <taxon>Mucoromycotina</taxon>
        <taxon>Mucoromycetes</taxon>
        <taxon>Mucorales</taxon>
        <taxon>Lichtheimiaceae</taxon>
        <taxon>Phascolomyces</taxon>
    </lineage>
</organism>
<accession>A0AAD5KK01</accession>
<dbReference type="SUPFAM" id="SSF57716">
    <property type="entry name" value="Glucocorticoid receptor-like (DNA-binding domain)"/>
    <property type="match status" value="1"/>
</dbReference>
<dbReference type="AlphaFoldDB" id="A0AAD5KK01"/>